<reference evidence="9 10" key="1">
    <citation type="journal article" date="2021" name="Comput. Struct. Biotechnol. J.">
        <title>De novo genome assembly of the potent medicinal plant Rehmannia glutinosa using nanopore technology.</title>
        <authorList>
            <person name="Ma L."/>
            <person name="Dong C."/>
            <person name="Song C."/>
            <person name="Wang X."/>
            <person name="Zheng X."/>
            <person name="Niu Y."/>
            <person name="Chen S."/>
            <person name="Feng W."/>
        </authorList>
    </citation>
    <scope>NUCLEOTIDE SEQUENCE [LARGE SCALE GENOMIC DNA]</scope>
    <source>
        <strain evidence="9">DH-2019</strain>
    </source>
</reference>
<dbReference type="Proteomes" id="UP001318860">
    <property type="component" value="Unassembled WGS sequence"/>
</dbReference>
<evidence type="ECO:0008006" key="11">
    <source>
        <dbReference type="Google" id="ProtNLM"/>
    </source>
</evidence>
<sequence length="581" mass="67227">MKDKRQKNISITTTISDSETVNAVQNFKYDQAKIREVLSHMIIVHELPFMFSEYELFNLLMRTATPHYQKVSRTTIKKDCIASYEIEKKKLMATLNDVNRVSVTTDLWKSDQKISYMVVTCHYIDSMGNLQKRNLNFCEVEPPHTGLVICDVLHKCLVSWGIENKIWTISVDNATYNDVVVRMLKENLSYKNKLPLGAKLFHVRCCAHILNLLVQDGLSEIQDVVFNVCESVKYISALELRINMFSEIAKQLQLSSKKLVLDCCTRWNATYYMLSAALEFKDVFPRYQHRDFNYNFLPSEEDWEKVHVVCSFLEEFNEITHIISGTEYPTSNLFLTQLFKIKKMLKNADVGSRSYMVEMVKKMQFKFDKYWGDCNLLISVAAVLDPRNKMKLIEWCFREIYSPGDAIVHVTTIRETLRMLYNEYVEAHKANSEKDASGDTQKEKSSSMNNVNVKGKDKVRAEFTSYIKQVDSIEQVKSELEVYLEEGVVMCEDDTEFDALKWWRMNNLKFRILSKMACDVLAIPITIVASESAFSAGGRVIDPYRASLGVETVQVLLCAEDWLRARHGIKRKAKVSELNLF</sequence>
<evidence type="ECO:0000256" key="6">
    <source>
        <dbReference type="ARBA" id="ARBA00023242"/>
    </source>
</evidence>
<evidence type="ECO:0000256" key="2">
    <source>
        <dbReference type="ARBA" id="ARBA00022723"/>
    </source>
</evidence>
<name>A0ABR0WQP6_REHGL</name>
<dbReference type="Pfam" id="PF14372">
    <property type="entry name" value="hAT-like_RNase-H"/>
    <property type="match status" value="1"/>
</dbReference>
<dbReference type="InterPro" id="IPR025525">
    <property type="entry name" value="hAT-like_transposase_RNase-H"/>
</dbReference>
<feature type="domain" description="hAT-like transposase RNase-H fold" evidence="8">
    <location>
        <begin position="324"/>
        <end position="424"/>
    </location>
</feature>
<evidence type="ECO:0000256" key="3">
    <source>
        <dbReference type="ARBA" id="ARBA00022771"/>
    </source>
</evidence>
<keyword evidence="3" id="KW-0863">Zinc-finger</keyword>
<evidence type="ECO:0000256" key="5">
    <source>
        <dbReference type="ARBA" id="ARBA00023125"/>
    </source>
</evidence>
<evidence type="ECO:0000313" key="10">
    <source>
        <dbReference type="Proteomes" id="UP001318860"/>
    </source>
</evidence>
<comment type="caution">
    <text evidence="9">The sequence shown here is derived from an EMBL/GenBank/DDBJ whole genome shotgun (WGS) entry which is preliminary data.</text>
</comment>
<evidence type="ECO:0000259" key="8">
    <source>
        <dbReference type="Pfam" id="PF14372"/>
    </source>
</evidence>
<dbReference type="InterPro" id="IPR012337">
    <property type="entry name" value="RNaseH-like_sf"/>
</dbReference>
<organism evidence="9 10">
    <name type="scientific">Rehmannia glutinosa</name>
    <name type="common">Chinese foxglove</name>
    <dbReference type="NCBI Taxonomy" id="99300"/>
    <lineage>
        <taxon>Eukaryota</taxon>
        <taxon>Viridiplantae</taxon>
        <taxon>Streptophyta</taxon>
        <taxon>Embryophyta</taxon>
        <taxon>Tracheophyta</taxon>
        <taxon>Spermatophyta</taxon>
        <taxon>Magnoliopsida</taxon>
        <taxon>eudicotyledons</taxon>
        <taxon>Gunneridae</taxon>
        <taxon>Pentapetalae</taxon>
        <taxon>asterids</taxon>
        <taxon>lamiids</taxon>
        <taxon>Lamiales</taxon>
        <taxon>Orobanchaceae</taxon>
        <taxon>Rehmannieae</taxon>
        <taxon>Rehmannia</taxon>
    </lineage>
</organism>
<protein>
    <recommendedName>
        <fullName evidence="11">Zinc finger BED domain-containing protein RICESLEEPER 2-like</fullName>
    </recommendedName>
</protein>
<evidence type="ECO:0000259" key="7">
    <source>
        <dbReference type="Pfam" id="PF05699"/>
    </source>
</evidence>
<dbReference type="SUPFAM" id="SSF53098">
    <property type="entry name" value="Ribonuclease H-like"/>
    <property type="match status" value="1"/>
</dbReference>
<keyword evidence="4" id="KW-0862">Zinc</keyword>
<dbReference type="InterPro" id="IPR052035">
    <property type="entry name" value="ZnF_BED_domain_contain"/>
</dbReference>
<evidence type="ECO:0000256" key="1">
    <source>
        <dbReference type="ARBA" id="ARBA00004123"/>
    </source>
</evidence>
<keyword evidence="6" id="KW-0539">Nucleus</keyword>
<gene>
    <name evidence="9" type="ORF">DH2020_017050</name>
</gene>
<keyword evidence="5" id="KW-0238">DNA-binding</keyword>
<comment type="subcellular location">
    <subcellularLocation>
        <location evidence="1">Nucleus</location>
    </subcellularLocation>
</comment>
<evidence type="ECO:0000256" key="4">
    <source>
        <dbReference type="ARBA" id="ARBA00022833"/>
    </source>
</evidence>
<dbReference type="Pfam" id="PF05699">
    <property type="entry name" value="Dimer_Tnp_hAT"/>
    <property type="match status" value="1"/>
</dbReference>
<keyword evidence="10" id="KW-1185">Reference proteome</keyword>
<dbReference type="InterPro" id="IPR008906">
    <property type="entry name" value="HATC_C_dom"/>
</dbReference>
<dbReference type="PANTHER" id="PTHR46481:SF10">
    <property type="entry name" value="ZINC FINGER BED DOMAIN-CONTAINING PROTEIN 39"/>
    <property type="match status" value="1"/>
</dbReference>
<feature type="domain" description="HAT C-terminal dimerisation" evidence="7">
    <location>
        <begin position="479"/>
        <end position="563"/>
    </location>
</feature>
<accession>A0ABR0WQP6</accession>
<proteinExistence type="predicted"/>
<dbReference type="PANTHER" id="PTHR46481">
    <property type="entry name" value="ZINC FINGER BED DOMAIN-CONTAINING PROTEIN 4"/>
    <property type="match status" value="1"/>
</dbReference>
<keyword evidence="2" id="KW-0479">Metal-binding</keyword>
<evidence type="ECO:0000313" key="9">
    <source>
        <dbReference type="EMBL" id="KAK6149525.1"/>
    </source>
</evidence>
<dbReference type="EMBL" id="JABTTQ020000009">
    <property type="protein sequence ID" value="KAK6149525.1"/>
    <property type="molecule type" value="Genomic_DNA"/>
</dbReference>